<dbReference type="InterPro" id="IPR001969">
    <property type="entry name" value="Aspartic_peptidase_AS"/>
</dbReference>
<keyword evidence="7" id="KW-0732">Signal</keyword>
<name>A0ABP0HCE3_9DINO</name>
<accession>A0ABP0HCE3</accession>
<dbReference type="InterPro" id="IPR033121">
    <property type="entry name" value="PEPTIDASE_A1"/>
</dbReference>
<comment type="similarity">
    <text evidence="1 5">Belongs to the peptidase A1 family.</text>
</comment>
<evidence type="ECO:0000256" key="4">
    <source>
        <dbReference type="ARBA" id="ARBA00022801"/>
    </source>
</evidence>
<dbReference type="InterPro" id="IPR034164">
    <property type="entry name" value="Pepsin-like_dom"/>
</dbReference>
<feature type="domain" description="Peptidase A1" evidence="8">
    <location>
        <begin position="83"/>
        <end position="410"/>
    </location>
</feature>
<dbReference type="Proteomes" id="UP001642484">
    <property type="component" value="Unassembled WGS sequence"/>
</dbReference>
<keyword evidence="6" id="KW-0812">Transmembrane</keyword>
<evidence type="ECO:0000256" key="7">
    <source>
        <dbReference type="SAM" id="SignalP"/>
    </source>
</evidence>
<dbReference type="Gene3D" id="2.40.70.10">
    <property type="entry name" value="Acid Proteases"/>
    <property type="match status" value="2"/>
</dbReference>
<keyword evidence="10" id="KW-1185">Reference proteome</keyword>
<feature type="transmembrane region" description="Helical" evidence="6">
    <location>
        <begin position="428"/>
        <end position="453"/>
    </location>
</feature>
<keyword evidence="6" id="KW-1133">Transmembrane helix</keyword>
<dbReference type="EMBL" id="CAXAMN010000226">
    <property type="protein sequence ID" value="CAK8987171.1"/>
    <property type="molecule type" value="Genomic_DNA"/>
</dbReference>
<evidence type="ECO:0000256" key="1">
    <source>
        <dbReference type="ARBA" id="ARBA00007447"/>
    </source>
</evidence>
<dbReference type="InterPro" id="IPR001461">
    <property type="entry name" value="Aspartic_peptidase_A1"/>
</dbReference>
<organism evidence="9 10">
    <name type="scientific">Durusdinium trenchii</name>
    <dbReference type="NCBI Taxonomy" id="1381693"/>
    <lineage>
        <taxon>Eukaryota</taxon>
        <taxon>Sar</taxon>
        <taxon>Alveolata</taxon>
        <taxon>Dinophyceae</taxon>
        <taxon>Suessiales</taxon>
        <taxon>Symbiodiniaceae</taxon>
        <taxon>Durusdinium</taxon>
    </lineage>
</organism>
<evidence type="ECO:0000313" key="9">
    <source>
        <dbReference type="EMBL" id="CAK8987171.1"/>
    </source>
</evidence>
<dbReference type="CDD" id="cd05471">
    <property type="entry name" value="pepsin_like"/>
    <property type="match status" value="1"/>
</dbReference>
<comment type="caution">
    <text evidence="9">The sequence shown here is derived from an EMBL/GenBank/DDBJ whole genome shotgun (WGS) entry which is preliminary data.</text>
</comment>
<evidence type="ECO:0000256" key="3">
    <source>
        <dbReference type="ARBA" id="ARBA00022750"/>
    </source>
</evidence>
<keyword evidence="2 5" id="KW-0645">Protease</keyword>
<dbReference type="PANTHER" id="PTHR47966:SF51">
    <property type="entry name" value="BETA-SITE APP-CLEAVING ENZYME, ISOFORM A-RELATED"/>
    <property type="match status" value="1"/>
</dbReference>
<proteinExistence type="inferred from homology"/>
<evidence type="ECO:0000256" key="2">
    <source>
        <dbReference type="ARBA" id="ARBA00022670"/>
    </source>
</evidence>
<evidence type="ECO:0000313" key="10">
    <source>
        <dbReference type="Proteomes" id="UP001642484"/>
    </source>
</evidence>
<dbReference type="PROSITE" id="PS00141">
    <property type="entry name" value="ASP_PROTEASE"/>
    <property type="match status" value="1"/>
</dbReference>
<keyword evidence="6" id="KW-0472">Membrane</keyword>
<dbReference type="PANTHER" id="PTHR47966">
    <property type="entry name" value="BETA-SITE APP-CLEAVING ENZYME, ISOFORM A-RELATED"/>
    <property type="match status" value="1"/>
</dbReference>
<keyword evidence="3 5" id="KW-0064">Aspartyl protease</keyword>
<evidence type="ECO:0000259" key="8">
    <source>
        <dbReference type="PROSITE" id="PS51767"/>
    </source>
</evidence>
<feature type="signal peptide" evidence="7">
    <location>
        <begin position="1"/>
        <end position="16"/>
    </location>
</feature>
<reference evidence="9 10" key="1">
    <citation type="submission" date="2024-02" db="EMBL/GenBank/DDBJ databases">
        <authorList>
            <person name="Chen Y."/>
            <person name="Shah S."/>
            <person name="Dougan E. K."/>
            <person name="Thang M."/>
            <person name="Chan C."/>
        </authorList>
    </citation>
    <scope>NUCLEOTIDE SEQUENCE [LARGE SCALE GENOMIC DNA]</scope>
</reference>
<dbReference type="PRINTS" id="PR00792">
    <property type="entry name" value="PEPSIN"/>
</dbReference>
<evidence type="ECO:0000256" key="6">
    <source>
        <dbReference type="SAM" id="Phobius"/>
    </source>
</evidence>
<sequence length="468" mass="51335">MRWSLWSLPVVAGVIRVPLVREVVNGKNVEAPLELDLPGEEAFETSHLEQAYDRDEVTWRDSVGRMSPSPAEVALWDFQDILYTTELKVGRFAKPLRVLIDTGSSNLWLKKDAVSKPEEMNQLAHVTYGLGDVFARAARDRICLAALCVEQDFLLAFKIRGMGRNLKAFDGILGLAFPRMLDVGTQTFFQTLGAAGGFTNLGFGLALHGLGQNSFLSLGEVSDLVHDARQRASAKGVTLDVQGMENPAQAAAGEPGALLFWMVAMELHVEQRSRDPSLESRLLLNLTGYGVVDSGTSLLLMPMPAYLQTMWALTSGTGIQRYEGLVPCQSTQLNELILHFRGKDGELSVSFSSADLLLPAREYFGEPLCTIGIKPLTGYGNQLPHMVLGDVFFRKVHSIFDLKNAAVTLVPETETNLKRFEFGFAEPWGAVPTLFVSALAFLLPLSTFVFLVIGRGRAFETGYSQLSG</sequence>
<protein>
    <recommendedName>
        <fullName evidence="8">Peptidase A1 domain-containing protein</fullName>
    </recommendedName>
</protein>
<keyword evidence="4 5" id="KW-0378">Hydrolase</keyword>
<dbReference type="InterPro" id="IPR021109">
    <property type="entry name" value="Peptidase_aspartic_dom_sf"/>
</dbReference>
<feature type="chain" id="PRO_5047318022" description="Peptidase A1 domain-containing protein" evidence="7">
    <location>
        <begin position="17"/>
        <end position="468"/>
    </location>
</feature>
<dbReference type="Pfam" id="PF00026">
    <property type="entry name" value="Asp"/>
    <property type="match status" value="2"/>
</dbReference>
<dbReference type="SUPFAM" id="SSF50630">
    <property type="entry name" value="Acid proteases"/>
    <property type="match status" value="1"/>
</dbReference>
<dbReference type="PROSITE" id="PS51767">
    <property type="entry name" value="PEPTIDASE_A1"/>
    <property type="match status" value="1"/>
</dbReference>
<gene>
    <name evidence="9" type="ORF">CCMP2556_LOCUS776</name>
</gene>
<evidence type="ECO:0000256" key="5">
    <source>
        <dbReference type="RuleBase" id="RU000454"/>
    </source>
</evidence>